<evidence type="ECO:0000256" key="11">
    <source>
        <dbReference type="RuleBase" id="RU363115"/>
    </source>
</evidence>
<dbReference type="GO" id="GO:0000423">
    <property type="term" value="P:mitophagy"/>
    <property type="evidence" value="ECO:0007669"/>
    <property type="project" value="TreeGrafter"/>
</dbReference>
<dbReference type="PANTHER" id="PTHR22624:SF52">
    <property type="entry name" value="CYSTEINE PROTEASE"/>
    <property type="match status" value="1"/>
</dbReference>
<evidence type="ECO:0000313" key="14">
    <source>
        <dbReference type="EMBL" id="AWV66718.1"/>
    </source>
</evidence>
<dbReference type="InterPro" id="IPR005078">
    <property type="entry name" value="Peptidase_C54"/>
</dbReference>
<dbReference type="InterPro" id="IPR046792">
    <property type="entry name" value="Peptidase_C54_cat"/>
</dbReference>
<comment type="similarity">
    <text evidence="2 11">Belongs to the peptidase C54 family.</text>
</comment>
<keyword evidence="3" id="KW-0813">Transport</keyword>
<dbReference type="AlphaFoldDB" id="A0A2Z4EUQ9"/>
<evidence type="ECO:0000256" key="7">
    <source>
        <dbReference type="ARBA" id="ARBA00022807"/>
    </source>
</evidence>
<feature type="compositionally biased region" description="Low complexity" evidence="12">
    <location>
        <begin position="639"/>
        <end position="656"/>
    </location>
</feature>
<evidence type="ECO:0000256" key="10">
    <source>
        <dbReference type="ARBA" id="ARBA00029362"/>
    </source>
</evidence>
<name>A0A2Z4EUQ9_9BILA</name>
<dbReference type="GO" id="GO:0005737">
    <property type="term" value="C:cytoplasm"/>
    <property type="evidence" value="ECO:0007669"/>
    <property type="project" value="UniProtKB-SubCell"/>
</dbReference>
<feature type="region of interest" description="Disordered" evidence="12">
    <location>
        <begin position="638"/>
        <end position="671"/>
    </location>
</feature>
<keyword evidence="9 11" id="KW-0072">Autophagy</keyword>
<feature type="domain" description="Peptidase C54 catalytic" evidence="13">
    <location>
        <begin position="273"/>
        <end position="557"/>
    </location>
</feature>
<evidence type="ECO:0000256" key="3">
    <source>
        <dbReference type="ARBA" id="ARBA00022448"/>
    </source>
</evidence>
<dbReference type="EMBL" id="MH231911">
    <property type="protein sequence ID" value="AWV66718.1"/>
    <property type="molecule type" value="mRNA"/>
</dbReference>
<protein>
    <recommendedName>
        <fullName evidence="11">Cysteine protease</fullName>
        <ecNumber evidence="11">3.4.22.-</ecNumber>
    </recommendedName>
</protein>
<keyword evidence="6 11" id="KW-0378">Hydrolase</keyword>
<dbReference type="SUPFAM" id="SSF54001">
    <property type="entry name" value="Cysteine proteinases"/>
    <property type="match status" value="1"/>
</dbReference>
<evidence type="ECO:0000256" key="2">
    <source>
        <dbReference type="ARBA" id="ARBA00010958"/>
    </source>
</evidence>
<feature type="region of interest" description="Disordered" evidence="12">
    <location>
        <begin position="84"/>
        <end position="115"/>
    </location>
</feature>
<comment type="catalytic activity">
    <reaction evidence="10">
        <text>[protein]-C-terminal L-amino acid-glycyl-phosphatidylethanolamide + H2O = [protein]-C-terminal L-amino acid-glycine + a 1,2-diacyl-sn-glycero-3-phosphoethanolamine</text>
        <dbReference type="Rhea" id="RHEA:67548"/>
        <dbReference type="Rhea" id="RHEA-COMP:17323"/>
        <dbReference type="Rhea" id="RHEA-COMP:17324"/>
        <dbReference type="ChEBI" id="CHEBI:15377"/>
        <dbReference type="ChEBI" id="CHEBI:64612"/>
        <dbReference type="ChEBI" id="CHEBI:172940"/>
        <dbReference type="ChEBI" id="CHEBI:172941"/>
    </reaction>
    <physiologicalReaction direction="left-to-right" evidence="10">
        <dbReference type="Rhea" id="RHEA:67549"/>
    </physiologicalReaction>
</comment>
<keyword evidence="4 11" id="KW-0963">Cytoplasm</keyword>
<dbReference type="GO" id="GO:0000045">
    <property type="term" value="P:autophagosome assembly"/>
    <property type="evidence" value="ECO:0007669"/>
    <property type="project" value="TreeGrafter"/>
</dbReference>
<dbReference type="GO" id="GO:0034727">
    <property type="term" value="P:piecemeal microautophagy of the nucleus"/>
    <property type="evidence" value="ECO:0007669"/>
    <property type="project" value="TreeGrafter"/>
</dbReference>
<dbReference type="Pfam" id="PF03416">
    <property type="entry name" value="Peptidase_C54"/>
    <property type="match status" value="1"/>
</dbReference>
<sequence>MEPDNSTTSNSKMDNIMDFSLCLDDQSLFHINPNDLNDSESTKVTNSKNIPLRNLNNTNRNSINKGNMSFINLNDDDEDSLKDFYSSSDHYRNSSNLNTKNKDDEGQDEDDSTSNGIELDIVKHKLSNMWNNFKYGWSSYIKKPSKIELNKDEPVYILGKKFQSEHYTHPQTIQNVNNIGNSSFYYLNSNEIQTNSPVETNQPSFPLSDDLDYSIFYKPTIPDDISMTYSYLSTSPYNSISTEYVYSISATSTDTLKNNFNNFYLNKSMKTPLEQEIYSRLWFTYRKDFEPLNGNIKYTSDCGWGCMLRSAQMLIAQGLLVHHFGSEWSLYKSLKSESDLKIYNDILSLFNDRSCLKCPFGLHCLLELADRNSSNTNNNKLNTRVGTWFGPTSVCNLMKESLNETIDINSLDNLCIYVAQDCTIFKPDLLDLCYKNEKFKPCIILIPARLGGDCVNEIYVDSLKMYLEMKNCLGIIGGKPKHSLYFFGYQGERVIYLDPHLCQPMVRVYSSEDNKKCFFDNKSFHCANAGRISFSKLDPSIAIGFYFNKLDELNEFFDTTKSNMKSEFSNSIFGISEESFEKLQLNYEVFTLEDKVIKSPKQEHKKKPSPKNKEKRPNTNKYFHKLLVSNNLNTTKLWNGTTSSTRSSSLNNVNRNRLPKKSSDQDDFVFV</sequence>
<feature type="compositionally biased region" description="Low complexity" evidence="12">
    <location>
        <begin position="49"/>
        <end position="61"/>
    </location>
</feature>
<comment type="subcellular location">
    <subcellularLocation>
        <location evidence="1 11">Cytoplasm</location>
    </subcellularLocation>
</comment>
<evidence type="ECO:0000256" key="6">
    <source>
        <dbReference type="ARBA" id="ARBA00022801"/>
    </source>
</evidence>
<keyword evidence="7" id="KW-0788">Thiol protease</keyword>
<evidence type="ECO:0000256" key="4">
    <source>
        <dbReference type="ARBA" id="ARBA00022490"/>
    </source>
</evidence>
<feature type="region of interest" description="Disordered" evidence="12">
    <location>
        <begin position="33"/>
        <end position="61"/>
    </location>
</feature>
<organism evidence="14">
    <name type="scientific">Brachionus calyciflorus</name>
    <dbReference type="NCBI Taxonomy" id="104777"/>
    <lineage>
        <taxon>Eukaryota</taxon>
        <taxon>Metazoa</taxon>
        <taxon>Spiralia</taxon>
        <taxon>Gnathifera</taxon>
        <taxon>Rotifera</taxon>
        <taxon>Eurotatoria</taxon>
        <taxon>Monogononta</taxon>
        <taxon>Pseudotrocha</taxon>
        <taxon>Ploima</taxon>
        <taxon>Brachionidae</taxon>
        <taxon>Brachionus</taxon>
    </lineage>
</organism>
<dbReference type="GO" id="GO:0004197">
    <property type="term" value="F:cysteine-type endopeptidase activity"/>
    <property type="evidence" value="ECO:0007669"/>
    <property type="project" value="TreeGrafter"/>
</dbReference>
<dbReference type="GO" id="GO:0019786">
    <property type="term" value="F:protein-phosphatidylethanolamide deconjugating activity"/>
    <property type="evidence" value="ECO:0007669"/>
    <property type="project" value="InterPro"/>
</dbReference>
<dbReference type="EC" id="3.4.22.-" evidence="11"/>
<comment type="function">
    <text evidence="11">Cysteine protease that plays a key role in autophagy by mediating both proteolytic activation and delipidation of ATG8 family proteins.</text>
</comment>
<dbReference type="GO" id="GO:0035973">
    <property type="term" value="P:aggrephagy"/>
    <property type="evidence" value="ECO:0007669"/>
    <property type="project" value="TreeGrafter"/>
</dbReference>
<reference evidence="14" key="2">
    <citation type="submission" date="2018-04" db="EMBL/GenBank/DDBJ databases">
        <authorList>
            <person name="Go L.Y."/>
            <person name="Mitchell J.A."/>
        </authorList>
    </citation>
    <scope>NUCLEOTIDE SEQUENCE</scope>
</reference>
<evidence type="ECO:0000256" key="9">
    <source>
        <dbReference type="ARBA" id="ARBA00023006"/>
    </source>
</evidence>
<evidence type="ECO:0000256" key="8">
    <source>
        <dbReference type="ARBA" id="ARBA00022927"/>
    </source>
</evidence>
<evidence type="ECO:0000256" key="5">
    <source>
        <dbReference type="ARBA" id="ARBA00022670"/>
    </source>
</evidence>
<dbReference type="GO" id="GO:0016485">
    <property type="term" value="P:protein processing"/>
    <property type="evidence" value="ECO:0007669"/>
    <property type="project" value="TreeGrafter"/>
</dbReference>
<keyword evidence="8 11" id="KW-0653">Protein transport</keyword>
<keyword evidence="5 11" id="KW-0645">Protease</keyword>
<dbReference type="InterPro" id="IPR038765">
    <property type="entry name" value="Papain-like_cys_pep_sf"/>
</dbReference>
<evidence type="ECO:0000256" key="12">
    <source>
        <dbReference type="SAM" id="MobiDB-lite"/>
    </source>
</evidence>
<feature type="compositionally biased region" description="Polar residues" evidence="12">
    <location>
        <begin position="85"/>
        <end position="99"/>
    </location>
</feature>
<reference evidence="14" key="1">
    <citation type="journal article" date="2018" name="Aquat. Toxicol.">
        <title>Genome-wide identification of 99 autophagy-related (Atg) genes in the monogonont rotifer Brachionus spp. and transcriptional modulation in response to cadmium.</title>
        <authorList>
            <person name="Kang H.M."/>
            <person name="Lee J.S."/>
            <person name="Kim M.S."/>
            <person name="Lee Y.H."/>
            <person name="Jung J.H."/>
            <person name="Hagiwara A."/>
            <person name="Zhou B."/>
            <person name="Lee J.S."/>
            <person name="Jeong C.B."/>
        </authorList>
    </citation>
    <scope>NUCLEOTIDE SEQUENCE</scope>
</reference>
<evidence type="ECO:0000256" key="1">
    <source>
        <dbReference type="ARBA" id="ARBA00004496"/>
    </source>
</evidence>
<evidence type="ECO:0000259" key="13">
    <source>
        <dbReference type="Pfam" id="PF03416"/>
    </source>
</evidence>
<dbReference type="PANTHER" id="PTHR22624">
    <property type="entry name" value="CYSTEINE PROTEASE ATG4"/>
    <property type="match status" value="1"/>
</dbReference>
<proteinExistence type="evidence at transcript level"/>
<accession>A0A2Z4EUQ9</accession>
<dbReference type="GO" id="GO:0015031">
    <property type="term" value="P:protein transport"/>
    <property type="evidence" value="ECO:0007669"/>
    <property type="project" value="UniProtKB-KW"/>
</dbReference>
<feature type="region of interest" description="Disordered" evidence="12">
    <location>
        <begin position="599"/>
        <end position="620"/>
    </location>
</feature>